<accession>A0A0D7AFS1</accession>
<feature type="region of interest" description="Disordered" evidence="1">
    <location>
        <begin position="95"/>
        <end position="115"/>
    </location>
</feature>
<evidence type="ECO:0000313" key="2">
    <source>
        <dbReference type="EMBL" id="KIY50171.1"/>
    </source>
</evidence>
<protein>
    <recommendedName>
        <fullName evidence="4">cAMP-independent regulatory protein pac2</fullName>
    </recommendedName>
</protein>
<dbReference type="InterPro" id="IPR018608">
    <property type="entry name" value="Gti1/Pac2"/>
</dbReference>
<keyword evidence="3" id="KW-1185">Reference proteome</keyword>
<feature type="compositionally biased region" description="Polar residues" evidence="1">
    <location>
        <begin position="98"/>
        <end position="115"/>
    </location>
</feature>
<proteinExistence type="predicted"/>
<reference evidence="2 3" key="1">
    <citation type="journal article" date="2015" name="Fungal Genet. Biol.">
        <title>Evolution of novel wood decay mechanisms in Agaricales revealed by the genome sequences of Fistulina hepatica and Cylindrobasidium torrendii.</title>
        <authorList>
            <person name="Floudas D."/>
            <person name="Held B.W."/>
            <person name="Riley R."/>
            <person name="Nagy L.G."/>
            <person name="Koehler G."/>
            <person name="Ransdell A.S."/>
            <person name="Younus H."/>
            <person name="Chow J."/>
            <person name="Chiniquy J."/>
            <person name="Lipzen A."/>
            <person name="Tritt A."/>
            <person name="Sun H."/>
            <person name="Haridas S."/>
            <person name="LaButti K."/>
            <person name="Ohm R.A."/>
            <person name="Kues U."/>
            <person name="Blanchette R.A."/>
            <person name="Grigoriev I.V."/>
            <person name="Minto R.E."/>
            <person name="Hibbett D.S."/>
        </authorList>
    </citation>
    <scope>NUCLEOTIDE SEQUENCE [LARGE SCALE GENOMIC DNA]</scope>
    <source>
        <strain evidence="2 3">ATCC 64428</strain>
    </source>
</reference>
<dbReference type="Pfam" id="PF09729">
    <property type="entry name" value="Gti1_Pac2"/>
    <property type="match status" value="1"/>
</dbReference>
<dbReference type="EMBL" id="KN881676">
    <property type="protein sequence ID" value="KIY50171.1"/>
    <property type="molecule type" value="Genomic_DNA"/>
</dbReference>
<evidence type="ECO:0000256" key="1">
    <source>
        <dbReference type="SAM" id="MobiDB-lite"/>
    </source>
</evidence>
<dbReference type="OrthoDB" id="5572844at2759"/>
<dbReference type="PANTHER" id="PTHR28027:SF1">
    <property type="entry name" value="CAMP INDEPENDENT REGULATORY PROTEIN (AFU_ORTHOLOGUE AFUA_3G09640)"/>
    <property type="match status" value="1"/>
</dbReference>
<dbReference type="GO" id="GO:0003677">
    <property type="term" value="F:DNA binding"/>
    <property type="evidence" value="ECO:0007669"/>
    <property type="project" value="TreeGrafter"/>
</dbReference>
<dbReference type="Proteomes" id="UP000054144">
    <property type="component" value="Unassembled WGS sequence"/>
</dbReference>
<organism evidence="2 3">
    <name type="scientific">Fistulina hepatica ATCC 64428</name>
    <dbReference type="NCBI Taxonomy" id="1128425"/>
    <lineage>
        <taxon>Eukaryota</taxon>
        <taxon>Fungi</taxon>
        <taxon>Dikarya</taxon>
        <taxon>Basidiomycota</taxon>
        <taxon>Agaricomycotina</taxon>
        <taxon>Agaricomycetes</taxon>
        <taxon>Agaricomycetidae</taxon>
        <taxon>Agaricales</taxon>
        <taxon>Fistulinaceae</taxon>
        <taxon>Fistulina</taxon>
    </lineage>
</organism>
<name>A0A0D7AFS1_9AGAR</name>
<gene>
    <name evidence="2" type="ORF">FISHEDRAFT_39785</name>
</gene>
<evidence type="ECO:0000313" key="3">
    <source>
        <dbReference type="Proteomes" id="UP000054144"/>
    </source>
</evidence>
<evidence type="ECO:0008006" key="4">
    <source>
        <dbReference type="Google" id="ProtNLM"/>
    </source>
</evidence>
<sequence length="250" mass="28543">MQNPTCTGIRVRTTADAHLIFQAVQMNVFPIIFRRLDREERLRIAPGNVYVWEEWSPSNTMDLGTGERGIERWTDSIRWGTTSVRDDFLFCTEKRTDQNPNGASQSMIRSKQSRPSPKLVKQTYSAFVETSRGRKKWHLVAYYNNETVNQLRTVDDIPQLKNVMVSPGMYQNARMPRTPASASGVSQLIHRRSPQPRPLPPIFHPTNQPPPVSTGSHGNALVPLSYLKMLPPPRRHSVDEKALMSFKFNS</sequence>
<dbReference type="AlphaFoldDB" id="A0A0D7AFS1"/>
<dbReference type="PANTHER" id="PTHR28027">
    <property type="entry name" value="TRANSCRIPTIONAL REGULATOR MIT1"/>
    <property type="match status" value="1"/>
</dbReference>